<keyword evidence="1" id="KW-0472">Membrane</keyword>
<dbReference type="EMBL" id="JADYXP020000007">
    <property type="protein sequence ID" value="KAL0120937.1"/>
    <property type="molecule type" value="Genomic_DNA"/>
</dbReference>
<dbReference type="AlphaFoldDB" id="A0AAW2G353"/>
<sequence length="87" mass="10131">MNRNIAQRAIFETDRSVNVFILFYFYIFLFLELCSNIHKFSLLSREKPTCSYLAGILEYHFPSGPPRASFSTAPRCARTHTFFTPVD</sequence>
<reference evidence="2 3" key="1">
    <citation type="submission" date="2023-03" db="EMBL/GenBank/DDBJ databases">
        <title>High recombination rates correlate with genetic variation in Cardiocondyla obscurior ants.</title>
        <authorList>
            <person name="Errbii M."/>
        </authorList>
    </citation>
    <scope>NUCLEOTIDE SEQUENCE [LARGE SCALE GENOMIC DNA]</scope>
    <source>
        <strain evidence="2">Alpha-2009</strain>
        <tissue evidence="2">Whole body</tissue>
    </source>
</reference>
<name>A0AAW2G353_9HYME</name>
<feature type="transmembrane region" description="Helical" evidence="1">
    <location>
        <begin position="20"/>
        <end position="37"/>
    </location>
</feature>
<accession>A0AAW2G353</accession>
<evidence type="ECO:0000256" key="1">
    <source>
        <dbReference type="SAM" id="Phobius"/>
    </source>
</evidence>
<proteinExistence type="predicted"/>
<protein>
    <submittedName>
        <fullName evidence="2">Uncharacterized protein</fullName>
    </submittedName>
</protein>
<keyword evidence="1" id="KW-1133">Transmembrane helix</keyword>
<organism evidence="2 3">
    <name type="scientific">Cardiocondyla obscurior</name>
    <dbReference type="NCBI Taxonomy" id="286306"/>
    <lineage>
        <taxon>Eukaryota</taxon>
        <taxon>Metazoa</taxon>
        <taxon>Ecdysozoa</taxon>
        <taxon>Arthropoda</taxon>
        <taxon>Hexapoda</taxon>
        <taxon>Insecta</taxon>
        <taxon>Pterygota</taxon>
        <taxon>Neoptera</taxon>
        <taxon>Endopterygota</taxon>
        <taxon>Hymenoptera</taxon>
        <taxon>Apocrita</taxon>
        <taxon>Aculeata</taxon>
        <taxon>Formicoidea</taxon>
        <taxon>Formicidae</taxon>
        <taxon>Myrmicinae</taxon>
        <taxon>Cardiocondyla</taxon>
    </lineage>
</organism>
<evidence type="ECO:0000313" key="2">
    <source>
        <dbReference type="EMBL" id="KAL0120937.1"/>
    </source>
</evidence>
<comment type="caution">
    <text evidence="2">The sequence shown here is derived from an EMBL/GenBank/DDBJ whole genome shotgun (WGS) entry which is preliminary data.</text>
</comment>
<gene>
    <name evidence="2" type="ORF">PUN28_008566</name>
</gene>
<evidence type="ECO:0000313" key="3">
    <source>
        <dbReference type="Proteomes" id="UP001430953"/>
    </source>
</evidence>
<keyword evidence="3" id="KW-1185">Reference proteome</keyword>
<keyword evidence="1" id="KW-0812">Transmembrane</keyword>
<dbReference type="Proteomes" id="UP001430953">
    <property type="component" value="Unassembled WGS sequence"/>
</dbReference>